<dbReference type="CDD" id="cd03233">
    <property type="entry name" value="ABCG_PDR_domain1"/>
    <property type="match status" value="1"/>
</dbReference>
<evidence type="ECO:0000256" key="6">
    <source>
        <dbReference type="ARBA" id="ARBA00022840"/>
    </source>
</evidence>
<dbReference type="FunFam" id="3.40.50.300:FF:000054">
    <property type="entry name" value="ABC multidrug transporter atrF"/>
    <property type="match status" value="1"/>
</dbReference>
<feature type="transmembrane region" description="Helical" evidence="10">
    <location>
        <begin position="740"/>
        <end position="761"/>
    </location>
</feature>
<reference evidence="12" key="1">
    <citation type="submission" date="2019-10" db="EMBL/GenBank/DDBJ databases">
        <authorList>
            <consortium name="DOE Joint Genome Institute"/>
            <person name="Kuo A."/>
            <person name="Miyauchi S."/>
            <person name="Kiss E."/>
            <person name="Drula E."/>
            <person name="Kohler A."/>
            <person name="Sanchez-Garcia M."/>
            <person name="Andreopoulos B."/>
            <person name="Barry K.W."/>
            <person name="Bonito G."/>
            <person name="Buee M."/>
            <person name="Carver A."/>
            <person name="Chen C."/>
            <person name="Cichocki N."/>
            <person name="Clum A."/>
            <person name="Culley D."/>
            <person name="Crous P.W."/>
            <person name="Fauchery L."/>
            <person name="Girlanda M."/>
            <person name="Hayes R."/>
            <person name="Keri Z."/>
            <person name="LaButti K."/>
            <person name="Lipzen A."/>
            <person name="Lombard V."/>
            <person name="Magnuson J."/>
            <person name="Maillard F."/>
            <person name="Morin E."/>
            <person name="Murat C."/>
            <person name="Nolan M."/>
            <person name="Ohm R."/>
            <person name="Pangilinan J."/>
            <person name="Pereira M."/>
            <person name="Perotto S."/>
            <person name="Peter M."/>
            <person name="Riley R."/>
            <person name="Sitrit Y."/>
            <person name="Stielow B."/>
            <person name="Szollosi G."/>
            <person name="Zifcakova L."/>
            <person name="Stursova M."/>
            <person name="Spatafora J.W."/>
            <person name="Tedersoo L."/>
            <person name="Vaario L.-M."/>
            <person name="Yamada A."/>
            <person name="Yan M."/>
            <person name="Wang P."/>
            <person name="Xu J."/>
            <person name="Bruns T."/>
            <person name="Baldrian P."/>
            <person name="Vilgalys R."/>
            <person name="Henrissat B."/>
            <person name="Grigoriev I.V."/>
            <person name="Hibbett D."/>
            <person name="Nagy L.G."/>
            <person name="Martin F.M."/>
        </authorList>
    </citation>
    <scope>NUCLEOTIDE SEQUENCE</scope>
    <source>
        <strain evidence="12">Prilba</strain>
    </source>
</reference>
<keyword evidence="4 10" id="KW-0812">Transmembrane</keyword>
<comment type="similarity">
    <text evidence="2">Belongs to the ABC transporter superfamily. ABCG family. PDR (TC 3.A.1.205) subfamily.</text>
</comment>
<dbReference type="EMBL" id="WHVB01000003">
    <property type="protein sequence ID" value="KAF8484963.1"/>
    <property type="molecule type" value="Genomic_DNA"/>
</dbReference>
<gene>
    <name evidence="12" type="ORF">DFH94DRAFT_256443</name>
</gene>
<dbReference type="OrthoDB" id="245989at2759"/>
<feature type="transmembrane region" description="Helical" evidence="10">
    <location>
        <begin position="624"/>
        <end position="644"/>
    </location>
</feature>
<dbReference type="PROSITE" id="PS50893">
    <property type="entry name" value="ABC_TRANSPORTER_2"/>
    <property type="match status" value="2"/>
</dbReference>
<feature type="transmembrane region" description="Helical" evidence="10">
    <location>
        <begin position="598"/>
        <end position="618"/>
    </location>
</feature>
<evidence type="ECO:0000313" key="13">
    <source>
        <dbReference type="Proteomes" id="UP000759537"/>
    </source>
</evidence>
<dbReference type="InterPro" id="IPR003593">
    <property type="entry name" value="AAA+_ATPase"/>
</dbReference>
<feature type="transmembrane region" description="Helical" evidence="10">
    <location>
        <begin position="481"/>
        <end position="502"/>
    </location>
</feature>
<reference evidence="12" key="2">
    <citation type="journal article" date="2020" name="Nat. Commun.">
        <title>Large-scale genome sequencing of mycorrhizal fungi provides insights into the early evolution of symbiotic traits.</title>
        <authorList>
            <person name="Miyauchi S."/>
            <person name="Kiss E."/>
            <person name="Kuo A."/>
            <person name="Drula E."/>
            <person name="Kohler A."/>
            <person name="Sanchez-Garcia M."/>
            <person name="Morin E."/>
            <person name="Andreopoulos B."/>
            <person name="Barry K.W."/>
            <person name="Bonito G."/>
            <person name="Buee M."/>
            <person name="Carver A."/>
            <person name="Chen C."/>
            <person name="Cichocki N."/>
            <person name="Clum A."/>
            <person name="Culley D."/>
            <person name="Crous P.W."/>
            <person name="Fauchery L."/>
            <person name="Girlanda M."/>
            <person name="Hayes R.D."/>
            <person name="Keri Z."/>
            <person name="LaButti K."/>
            <person name="Lipzen A."/>
            <person name="Lombard V."/>
            <person name="Magnuson J."/>
            <person name="Maillard F."/>
            <person name="Murat C."/>
            <person name="Nolan M."/>
            <person name="Ohm R.A."/>
            <person name="Pangilinan J."/>
            <person name="Pereira M.F."/>
            <person name="Perotto S."/>
            <person name="Peter M."/>
            <person name="Pfister S."/>
            <person name="Riley R."/>
            <person name="Sitrit Y."/>
            <person name="Stielow J.B."/>
            <person name="Szollosi G."/>
            <person name="Zifcakova L."/>
            <person name="Stursova M."/>
            <person name="Spatafora J.W."/>
            <person name="Tedersoo L."/>
            <person name="Vaario L.M."/>
            <person name="Yamada A."/>
            <person name="Yan M."/>
            <person name="Wang P."/>
            <person name="Xu J."/>
            <person name="Bruns T."/>
            <person name="Baldrian P."/>
            <person name="Vilgalys R."/>
            <person name="Dunand C."/>
            <person name="Henrissat B."/>
            <person name="Grigoriev I.V."/>
            <person name="Hibbett D."/>
            <person name="Nagy L.G."/>
            <person name="Martin F.M."/>
        </authorList>
    </citation>
    <scope>NUCLEOTIDE SEQUENCE</scope>
    <source>
        <strain evidence="12">Prilba</strain>
    </source>
</reference>
<dbReference type="InterPro" id="IPR034001">
    <property type="entry name" value="ABCG_PDR_1"/>
</dbReference>
<dbReference type="Pfam" id="PF06422">
    <property type="entry name" value="PDR_CDR"/>
    <property type="match status" value="1"/>
</dbReference>
<dbReference type="Proteomes" id="UP000759537">
    <property type="component" value="Unassembled WGS sequence"/>
</dbReference>
<dbReference type="InterPro" id="IPR027417">
    <property type="entry name" value="P-loop_NTPase"/>
</dbReference>
<dbReference type="SUPFAM" id="SSF52540">
    <property type="entry name" value="P-loop containing nucleoside triphosphate hydrolases"/>
    <property type="match status" value="2"/>
</dbReference>
<evidence type="ECO:0000256" key="5">
    <source>
        <dbReference type="ARBA" id="ARBA00022741"/>
    </source>
</evidence>
<dbReference type="PROSITE" id="PS00211">
    <property type="entry name" value="ABC_TRANSPORTER_1"/>
    <property type="match status" value="1"/>
</dbReference>
<dbReference type="InterPro" id="IPR043926">
    <property type="entry name" value="ABCG_dom"/>
</dbReference>
<dbReference type="GO" id="GO:0005524">
    <property type="term" value="F:ATP binding"/>
    <property type="evidence" value="ECO:0007669"/>
    <property type="project" value="UniProtKB-KW"/>
</dbReference>
<keyword evidence="5" id="KW-0547">Nucleotide-binding</keyword>
<evidence type="ECO:0000256" key="3">
    <source>
        <dbReference type="ARBA" id="ARBA00022448"/>
    </source>
</evidence>
<feature type="transmembrane region" description="Helical" evidence="10">
    <location>
        <begin position="1421"/>
        <end position="1442"/>
    </location>
</feature>
<feature type="transmembrane region" description="Helical" evidence="10">
    <location>
        <begin position="1297"/>
        <end position="1318"/>
    </location>
</feature>
<keyword evidence="13" id="KW-1185">Reference proteome</keyword>
<name>A0A9P5N2M3_9AGAM</name>
<dbReference type="InterPro" id="IPR010929">
    <property type="entry name" value="PDR_CDR_ABC"/>
</dbReference>
<dbReference type="InterPro" id="IPR017871">
    <property type="entry name" value="ABC_transporter-like_CS"/>
</dbReference>
<sequence>MSSPGVDGNGYSWTGTEFHVLSRRLTHPSQRRDTEPVLSSEDLKDVEKGPPNSYGSFNLRDCLTSSNEANKAVGIQPKHVGVTWEDLQVVVPAGKDHKTYIRTFDLHILQNGLTLVRSVRRFFSRNPPAQDGGAKTILNKCSGLAKPGEMILVLGCPGSGCTTLLKAIANQRDEYSSVHGEVCYGGTDAVEMGKTRKDETVYNQDDDTHIATLTVAQTLAFVLSTKTPGPKGGHPKISGQDSDIQAQEMLLRMLNMSHVSDTLIGDEFVRGISGGERKRVSIAEMMSTGAPVQCWDNPTRGLDASTALDCVKSLRTMTDMLGQTTFVTLYQAGEGIYDLFDRVLVLDEGRQIYLGPPSQARLYFEELGFKSLPRQPTVDYLTGCTDPNERQLCRGRSIADVPSTPEALEQAFRESELGFNLRKELEDYKVSTKEYQEASRRAVLLEKNSRVSKKGPYTLGYARQVMALARRQFQMRLQDRFQLVTSFSLSVILAIIIGAAFFDQKSTSNGAFTRTSVIFITMLTSCLDAFGELSIQVGGRGVLHKQTSYSLYRPSALALGNALSDLPFSVVRVLVYDVIIYFMVNLRRSGDAFWTFHLFNYMVFLSIQGIFRTVGFFFSSYDAAFRLGAFLVTSLVLSTGYLIPVHQMKKWQFWTFYLNPMAYAFSGLMENEYSELNLTCDGSYVVPRNGFNVSKYSSSLGPNQVCTLLGARPGSNTTPGRSYLLTAFDMDGGDIWRRNFIVLLGWMLFYQVTQILILDFFPRHAGSTFFRLFAKETSETRKLNDRLRERKASRLQARTADNVNPEIIATRSDVTASSDRGVFTWEGVSYHVPVSYGTQQLLSNVYGYVKPGTLTALMGASGAGKTTCLDVLAKRKNIGTVRGDILVDGHLTGPDFARSTAYAEQMDVHEGTATVREAMRFSAYLRQPFDVPKEEKNAYVEEMIEFLELHDFADAIVHNLGTEARKRLTIGVELASKPGLLLFLDEPTSGLDAPSAQNLIRVLRRLADQGQAILCTVHQPSSLLFESFDRLLLLENGGHTVYFGDIGPDSCVVREYFARYGAVCPQGANIAEYVLDAIGAGMAPRIGHRDWKDIWLDSPEFQLVKEEIRELKRSAASGQSKTAPTYATPFLYQLTVVTKRTFVTLRRSPDYIFTRLFLHLSTSLFVSLVFFRLGRSQRDLQYRMFSIFWVTVLPSLLLNQVLPVFMANRGIFVWEFSRGMYSPEVFAIAQMLGELPYCILCATVYWIIMIFVQGFGQGSAGLGGTGLQLVVIIFVELFGVSLGQLVAAITPSVQVGILLDPFIMVILEIFCGVIIPYADLAHTSGWRVWVYQLNPFTRLLSAMLSTELHGLQIRCKPGEFAVFNPPPGQSCATWANDFVNAFGGYLENPSDAQACRYCQYKVGEEYIVPLNMFYENRWRDAWIIFAFFGLNFVSTIAASRFLRYTKR</sequence>
<dbReference type="SMART" id="SM00382">
    <property type="entry name" value="AAA"/>
    <property type="match status" value="2"/>
</dbReference>
<evidence type="ECO:0000256" key="2">
    <source>
        <dbReference type="ARBA" id="ARBA00006012"/>
    </source>
</evidence>
<dbReference type="Pfam" id="PF19055">
    <property type="entry name" value="ABC2_membrane_7"/>
    <property type="match status" value="1"/>
</dbReference>
<comment type="subcellular location">
    <subcellularLocation>
        <location evidence="1">Membrane</location>
        <topology evidence="1">Multi-pass membrane protein</topology>
    </subcellularLocation>
</comment>
<dbReference type="GO" id="GO:0140359">
    <property type="term" value="F:ABC-type transporter activity"/>
    <property type="evidence" value="ECO:0007669"/>
    <property type="project" value="InterPro"/>
</dbReference>
<dbReference type="Pfam" id="PF00005">
    <property type="entry name" value="ABC_tran"/>
    <property type="match status" value="2"/>
</dbReference>
<protein>
    <submittedName>
        <fullName evidence="12">ABC-2 type transporter-domain-containing protein</fullName>
    </submittedName>
</protein>
<accession>A0A9P5N2M3</accession>
<evidence type="ECO:0000256" key="10">
    <source>
        <dbReference type="SAM" id="Phobius"/>
    </source>
</evidence>
<feature type="transmembrane region" description="Helical" evidence="10">
    <location>
        <begin position="1186"/>
        <end position="1214"/>
    </location>
</feature>
<dbReference type="InterPro" id="IPR013525">
    <property type="entry name" value="ABC2_TM"/>
</dbReference>
<dbReference type="InterPro" id="IPR003439">
    <property type="entry name" value="ABC_transporter-like_ATP-bd"/>
</dbReference>
<comment type="caution">
    <text evidence="12">The sequence shown here is derived from an EMBL/GenBank/DDBJ whole genome shotgun (WGS) entry which is preliminary data.</text>
</comment>
<keyword evidence="7 10" id="KW-1133">Transmembrane helix</keyword>
<dbReference type="GO" id="GO:0016020">
    <property type="term" value="C:membrane"/>
    <property type="evidence" value="ECO:0007669"/>
    <property type="project" value="UniProtKB-SubCell"/>
</dbReference>
<dbReference type="Gene3D" id="3.40.50.300">
    <property type="entry name" value="P-loop containing nucleotide triphosphate hydrolases"/>
    <property type="match status" value="2"/>
</dbReference>
<dbReference type="GO" id="GO:0016887">
    <property type="term" value="F:ATP hydrolysis activity"/>
    <property type="evidence" value="ECO:0007669"/>
    <property type="project" value="InterPro"/>
</dbReference>
<dbReference type="Pfam" id="PF01061">
    <property type="entry name" value="ABC2_membrane"/>
    <property type="match status" value="2"/>
</dbReference>
<feature type="transmembrane region" description="Helical" evidence="10">
    <location>
        <begin position="1267"/>
        <end position="1290"/>
    </location>
</feature>
<evidence type="ECO:0000256" key="9">
    <source>
        <dbReference type="SAM" id="MobiDB-lite"/>
    </source>
</evidence>
<evidence type="ECO:0000256" key="8">
    <source>
        <dbReference type="ARBA" id="ARBA00023136"/>
    </source>
</evidence>
<evidence type="ECO:0000259" key="11">
    <source>
        <dbReference type="PROSITE" id="PS50893"/>
    </source>
</evidence>
<evidence type="ECO:0000256" key="1">
    <source>
        <dbReference type="ARBA" id="ARBA00004141"/>
    </source>
</evidence>
<evidence type="ECO:0000256" key="7">
    <source>
        <dbReference type="ARBA" id="ARBA00022989"/>
    </source>
</evidence>
<keyword evidence="8 10" id="KW-0472">Membrane</keyword>
<feature type="domain" description="ABC transporter" evidence="11">
    <location>
        <begin position="116"/>
        <end position="373"/>
    </location>
</feature>
<feature type="transmembrane region" description="Helical" evidence="10">
    <location>
        <begin position="1156"/>
        <end position="1174"/>
    </location>
</feature>
<proteinExistence type="inferred from homology"/>
<keyword evidence="3" id="KW-0813">Transport</keyword>
<keyword evidence="6" id="KW-0067">ATP-binding</keyword>
<dbReference type="PANTHER" id="PTHR19241">
    <property type="entry name" value="ATP-BINDING CASSETTE TRANSPORTER"/>
    <property type="match status" value="1"/>
</dbReference>
<dbReference type="CDD" id="cd03232">
    <property type="entry name" value="ABCG_PDR_domain2"/>
    <property type="match status" value="1"/>
</dbReference>
<feature type="region of interest" description="Disordered" evidence="9">
    <location>
        <begin position="24"/>
        <end position="52"/>
    </location>
</feature>
<organism evidence="12 13">
    <name type="scientific">Russula ochroleuca</name>
    <dbReference type="NCBI Taxonomy" id="152965"/>
    <lineage>
        <taxon>Eukaryota</taxon>
        <taxon>Fungi</taxon>
        <taxon>Dikarya</taxon>
        <taxon>Basidiomycota</taxon>
        <taxon>Agaricomycotina</taxon>
        <taxon>Agaricomycetes</taxon>
        <taxon>Russulales</taxon>
        <taxon>Russulaceae</taxon>
        <taxon>Russula</taxon>
    </lineage>
</organism>
<evidence type="ECO:0000313" key="12">
    <source>
        <dbReference type="EMBL" id="KAF8484963.1"/>
    </source>
</evidence>
<dbReference type="InterPro" id="IPR034003">
    <property type="entry name" value="ABCG_PDR_2"/>
</dbReference>
<feature type="compositionally biased region" description="Basic and acidic residues" evidence="9">
    <location>
        <begin position="30"/>
        <end position="48"/>
    </location>
</feature>
<evidence type="ECO:0000256" key="4">
    <source>
        <dbReference type="ARBA" id="ARBA00022692"/>
    </source>
</evidence>
<feature type="domain" description="ABC transporter" evidence="11">
    <location>
        <begin position="823"/>
        <end position="1061"/>
    </location>
</feature>
<feature type="transmembrane region" description="Helical" evidence="10">
    <location>
        <begin position="1235"/>
        <end position="1255"/>
    </location>
</feature>